<gene>
    <name evidence="4" type="ORF">MEDL_29089</name>
</gene>
<dbReference type="InterPro" id="IPR043129">
    <property type="entry name" value="ATPase_NBD"/>
</dbReference>
<dbReference type="EMBL" id="CAJPWZ010001440">
    <property type="protein sequence ID" value="CAG2215306.1"/>
    <property type="molecule type" value="Genomic_DNA"/>
</dbReference>
<evidence type="ECO:0000313" key="4">
    <source>
        <dbReference type="EMBL" id="CAG2215306.1"/>
    </source>
</evidence>
<dbReference type="PANTHER" id="PTHR14187:SF46">
    <property type="entry name" value="HEAT SHOCK 70 KDA PROTEIN 12A"/>
    <property type="match status" value="1"/>
</dbReference>
<dbReference type="CDD" id="cd10229">
    <property type="entry name" value="ASKHA_NBD_HSP70_HSPA12"/>
    <property type="match status" value="1"/>
</dbReference>
<keyword evidence="5" id="KW-1185">Reference proteome</keyword>
<protein>
    <submittedName>
        <fullName evidence="4">Uncharacterized protein</fullName>
    </submittedName>
</protein>
<accession>A0A8S3S4C6</accession>
<proteinExistence type="inferred from homology"/>
<dbReference type="Proteomes" id="UP000683360">
    <property type="component" value="Unassembled WGS sequence"/>
</dbReference>
<organism evidence="4 5">
    <name type="scientific">Mytilus edulis</name>
    <name type="common">Blue mussel</name>
    <dbReference type="NCBI Taxonomy" id="6550"/>
    <lineage>
        <taxon>Eukaryota</taxon>
        <taxon>Metazoa</taxon>
        <taxon>Spiralia</taxon>
        <taxon>Lophotrochozoa</taxon>
        <taxon>Mollusca</taxon>
        <taxon>Bivalvia</taxon>
        <taxon>Autobranchia</taxon>
        <taxon>Pteriomorphia</taxon>
        <taxon>Mytilida</taxon>
        <taxon>Mytiloidea</taxon>
        <taxon>Mytilidae</taxon>
        <taxon>Mytilinae</taxon>
        <taxon>Mytilus</taxon>
    </lineage>
</organism>
<dbReference type="PANTHER" id="PTHR14187">
    <property type="entry name" value="ALPHA KINASE/ELONGATION FACTOR 2 KINASE"/>
    <property type="match status" value="1"/>
</dbReference>
<keyword evidence="2" id="KW-0547">Nucleotide-binding</keyword>
<dbReference type="AlphaFoldDB" id="A0A8S3S4C6"/>
<sequence length="537" mass="60169">MMKIKTSKKQAMEIYRTPTCLLLTKDKEIVAFGYEAENQYTDIVLDGQQEDYYFFYRFKMNLHNNKDIAMGMVLEDVRGKALPAIDVFSLSIQALKNHMKGVIEIKNVMLDENTRWVLTVPAIWTDTAKLFMRKAAGMAGIPEDKLTLALEPEAASVFCQTFPSAGSIDIVNTGSKYIVVDLGGGTVDITAHEKLPDGSLEELCKASGNDCGGTSIDRQFIQVFVDIFGQELLDKMKVDFPEDYLGLVRSFENVKRTLKPDKTGLVNITIPNTILDKLCQSELNDNIQNVVASSAFADYCKLYHDKFRMDASYAKSLFALTTENIVSLINSVMYESHAAEVGHILLVGGFAECKLVQEAVKVGFPDKHVTVPDEAGIAVLKGAVLFGYKPDSISSRITRYTYGVEVVRLFDESKDSLRRKVYVDGNVLCDNVFQPFMKANTSVHIGKEFKHTYGTSEEFQQSHFLPIYYTEKDNVEFIDEGGCLKLGEVEVEIPNPTKHARDVDVIFHFGETEISITAIDKESGRECKTTFEIQDFN</sequence>
<dbReference type="Pfam" id="PF00012">
    <property type="entry name" value="HSP70"/>
    <property type="match status" value="1"/>
</dbReference>
<dbReference type="SUPFAM" id="SSF53067">
    <property type="entry name" value="Actin-like ATPase domain"/>
    <property type="match status" value="2"/>
</dbReference>
<reference evidence="4" key="1">
    <citation type="submission" date="2021-03" db="EMBL/GenBank/DDBJ databases">
        <authorList>
            <person name="Bekaert M."/>
        </authorList>
    </citation>
    <scope>NUCLEOTIDE SEQUENCE</scope>
</reference>
<dbReference type="Gene3D" id="2.60.34.10">
    <property type="entry name" value="Substrate Binding Domain Of DNAk, Chain A, domain 1"/>
    <property type="match status" value="1"/>
</dbReference>
<keyword evidence="3" id="KW-0067">ATP-binding</keyword>
<comment type="caution">
    <text evidence="4">The sequence shown here is derived from an EMBL/GenBank/DDBJ whole genome shotgun (WGS) entry which is preliminary data.</text>
</comment>
<name>A0A8S3S4C6_MYTED</name>
<evidence type="ECO:0000256" key="3">
    <source>
        <dbReference type="ARBA" id="ARBA00022840"/>
    </source>
</evidence>
<dbReference type="Gene3D" id="3.30.420.40">
    <property type="match status" value="2"/>
</dbReference>
<evidence type="ECO:0000313" key="5">
    <source>
        <dbReference type="Proteomes" id="UP000683360"/>
    </source>
</evidence>
<dbReference type="InterPro" id="IPR013126">
    <property type="entry name" value="Hsp_70_fam"/>
</dbReference>
<evidence type="ECO:0000256" key="1">
    <source>
        <dbReference type="ARBA" id="ARBA00007381"/>
    </source>
</evidence>
<dbReference type="GO" id="GO:0140662">
    <property type="term" value="F:ATP-dependent protein folding chaperone"/>
    <property type="evidence" value="ECO:0007669"/>
    <property type="project" value="InterPro"/>
</dbReference>
<dbReference type="InterPro" id="IPR029047">
    <property type="entry name" value="HSP70_peptide-bd_sf"/>
</dbReference>
<dbReference type="OrthoDB" id="2963168at2759"/>
<comment type="similarity">
    <text evidence="1">Belongs to the heat shock protein 70 family.</text>
</comment>
<dbReference type="GO" id="GO:0005524">
    <property type="term" value="F:ATP binding"/>
    <property type="evidence" value="ECO:0007669"/>
    <property type="project" value="UniProtKB-KW"/>
</dbReference>
<evidence type="ECO:0000256" key="2">
    <source>
        <dbReference type="ARBA" id="ARBA00022741"/>
    </source>
</evidence>